<name>A0ACA9LHY0_9GLOM</name>
<proteinExistence type="predicted"/>
<dbReference type="EMBL" id="CAJVPU010003835">
    <property type="protein sequence ID" value="CAG8523992.1"/>
    <property type="molecule type" value="Genomic_DNA"/>
</dbReference>
<protein>
    <submittedName>
        <fullName evidence="1">428_t:CDS:1</fullName>
    </submittedName>
</protein>
<dbReference type="Proteomes" id="UP000789702">
    <property type="component" value="Unassembled WGS sequence"/>
</dbReference>
<gene>
    <name evidence="1" type="ORF">DHETER_LOCUS4057</name>
</gene>
<keyword evidence="2" id="KW-1185">Reference proteome</keyword>
<organism evidence="1 2">
    <name type="scientific">Dentiscutata heterogama</name>
    <dbReference type="NCBI Taxonomy" id="1316150"/>
    <lineage>
        <taxon>Eukaryota</taxon>
        <taxon>Fungi</taxon>
        <taxon>Fungi incertae sedis</taxon>
        <taxon>Mucoromycota</taxon>
        <taxon>Glomeromycotina</taxon>
        <taxon>Glomeromycetes</taxon>
        <taxon>Diversisporales</taxon>
        <taxon>Gigasporaceae</taxon>
        <taxon>Dentiscutata</taxon>
    </lineage>
</organism>
<reference evidence="1" key="1">
    <citation type="submission" date="2021-06" db="EMBL/GenBank/DDBJ databases">
        <authorList>
            <person name="Kallberg Y."/>
            <person name="Tangrot J."/>
            <person name="Rosling A."/>
        </authorList>
    </citation>
    <scope>NUCLEOTIDE SEQUENCE</scope>
    <source>
        <strain evidence="1">IL203A</strain>
    </source>
</reference>
<evidence type="ECO:0000313" key="2">
    <source>
        <dbReference type="Proteomes" id="UP000789702"/>
    </source>
</evidence>
<evidence type="ECO:0000313" key="1">
    <source>
        <dbReference type="EMBL" id="CAG8523992.1"/>
    </source>
</evidence>
<comment type="caution">
    <text evidence="1">The sequence shown here is derived from an EMBL/GenBank/DDBJ whole genome shotgun (WGS) entry which is preliminary data.</text>
</comment>
<sequence>MPPSDSQFKLGSGLRNGPIMKRSAKTKGGEKESAYIRDVYLQLENELKREMEHLKLILDHIDSQKSKLKTEEAVLLAMLGNNSDITSEETSTPLCFTDLNMESELNLIGMSTATNNDISVESMNSFVVPEVQSASYQNSPRSYDIRSSEPCGLYSPTMPIFDVPEVPEFSSLELPDAESSNLFDLQGEHINHKLIDLDIANALSILENMSDCEAEDVEQNAHSPQSTQSIEESWKDPTQQSSTYGSDGDHEIG</sequence>
<accession>A0ACA9LHY0</accession>